<feature type="non-terminal residue" evidence="2">
    <location>
        <position position="1"/>
    </location>
</feature>
<protein>
    <submittedName>
        <fullName evidence="2">Uncharacterized protein</fullName>
    </submittedName>
</protein>
<proteinExistence type="predicted"/>
<accession>A0A8T2EVX7</accession>
<feature type="non-terminal residue" evidence="2">
    <location>
        <position position="29"/>
    </location>
</feature>
<keyword evidence="1" id="KW-0812">Transmembrane</keyword>
<evidence type="ECO:0000256" key="1">
    <source>
        <dbReference type="SAM" id="Phobius"/>
    </source>
</evidence>
<dbReference type="EMBL" id="JAEFBK010000003">
    <property type="protein sequence ID" value="KAG7626520.1"/>
    <property type="molecule type" value="Genomic_DNA"/>
</dbReference>
<dbReference type="AlphaFoldDB" id="A0A8T2EVX7"/>
<gene>
    <name evidence="2" type="ORF">ISN45_At03g026660</name>
</gene>
<dbReference type="Proteomes" id="UP000694240">
    <property type="component" value="Chromosome 3"/>
</dbReference>
<organism evidence="2 3">
    <name type="scientific">Arabidopsis thaliana x Arabidopsis arenosa</name>
    <dbReference type="NCBI Taxonomy" id="1240361"/>
    <lineage>
        <taxon>Eukaryota</taxon>
        <taxon>Viridiplantae</taxon>
        <taxon>Streptophyta</taxon>
        <taxon>Embryophyta</taxon>
        <taxon>Tracheophyta</taxon>
        <taxon>Spermatophyta</taxon>
        <taxon>Magnoliopsida</taxon>
        <taxon>eudicotyledons</taxon>
        <taxon>Gunneridae</taxon>
        <taxon>Pentapetalae</taxon>
        <taxon>rosids</taxon>
        <taxon>malvids</taxon>
        <taxon>Brassicales</taxon>
        <taxon>Brassicaceae</taxon>
        <taxon>Camelineae</taxon>
        <taxon>Arabidopsis</taxon>
    </lineage>
</organism>
<evidence type="ECO:0000313" key="2">
    <source>
        <dbReference type="EMBL" id="KAG7626520.1"/>
    </source>
</evidence>
<keyword evidence="3" id="KW-1185">Reference proteome</keyword>
<name>A0A8T2EVX7_9BRAS</name>
<evidence type="ECO:0000313" key="3">
    <source>
        <dbReference type="Proteomes" id="UP000694240"/>
    </source>
</evidence>
<reference evidence="2 3" key="1">
    <citation type="submission" date="2020-12" db="EMBL/GenBank/DDBJ databases">
        <title>Concerted genomic and epigenomic changes stabilize Arabidopsis allopolyploids.</title>
        <authorList>
            <person name="Chen Z."/>
        </authorList>
    </citation>
    <scope>NUCLEOTIDE SEQUENCE [LARGE SCALE GENOMIC DNA]</scope>
    <source>
        <strain evidence="2">Allo738</strain>
        <tissue evidence="2">Leaf</tissue>
    </source>
</reference>
<comment type="caution">
    <text evidence="2">The sequence shown here is derived from an EMBL/GenBank/DDBJ whole genome shotgun (WGS) entry which is preliminary data.</text>
</comment>
<feature type="transmembrane region" description="Helical" evidence="1">
    <location>
        <begin position="6"/>
        <end position="25"/>
    </location>
</feature>
<sequence length="29" mass="3111">CLRCPSLSSHVGSVFGLLSLILVNIDRPN</sequence>
<keyword evidence="1" id="KW-0472">Membrane</keyword>
<keyword evidence="1" id="KW-1133">Transmembrane helix</keyword>